<comment type="cofactor">
    <cofactor evidence="1">
        <name>FAD</name>
        <dbReference type="ChEBI" id="CHEBI:57692"/>
    </cofactor>
</comment>
<organism evidence="15 16">
    <name type="scientific">Kribbella aluminosa</name>
    <dbReference type="NCBI Taxonomy" id="416017"/>
    <lineage>
        <taxon>Bacteria</taxon>
        <taxon>Bacillati</taxon>
        <taxon>Actinomycetota</taxon>
        <taxon>Actinomycetes</taxon>
        <taxon>Propionibacteriales</taxon>
        <taxon>Kribbellaceae</taxon>
        <taxon>Kribbella</taxon>
    </lineage>
</organism>
<keyword evidence="16" id="KW-1185">Reference proteome</keyword>
<comment type="caution">
    <text evidence="15">The sequence shown here is derived from an EMBL/GenBank/DDBJ whole genome shotgun (WGS) entry which is preliminary data.</text>
</comment>
<comment type="function">
    <text evidence="10">Catalyzes the oxidation of L-aspartate to iminoaspartate, the first step in the de novo biosynthesis of NAD(+).</text>
</comment>
<dbReference type="InterPro" id="IPR036188">
    <property type="entry name" value="FAD/NAD-bd_sf"/>
</dbReference>
<evidence type="ECO:0000259" key="14">
    <source>
        <dbReference type="Pfam" id="PF00890"/>
    </source>
</evidence>
<sequence>MRAVDVVVIGAGAAGLSAAPGPAATREVIVLSAGDGSTPWAHGGGSVAFGEDDPLDHAHDTYVAAAGFCDPRNVRALVEERPQRVTELIAHGALYRREDGSLSRTLEGGHGHPRIVHAGGDATGVEVCRALHAAVCAAGVETMAGRTIGLTKSDSGRVNGVVVEAGGVASRIEAHTVVLATGGIGNAYLASTNPSAVRGDGMAIALLAGASPVDMEFVQVHPTALFTGEAPGQLPLVTEAVRGERAVLRDARGRLIMAGRPSGADLAPRDIVAREIEAAMRRDGSDHVWLDARSIEPDALRRQFPTVQASCASIGVDLQSEQIPVATAEQFLCGGVQVDRDSATGVPGPPSTRTACRQPAARRGRRHGWDRGRGPSDSFPLPPAALTSQGPRRHHIGSPSFTRDWMPRGRAAASVS</sequence>
<dbReference type="SUPFAM" id="SSF51905">
    <property type="entry name" value="FAD/NAD(P)-binding domain"/>
    <property type="match status" value="1"/>
</dbReference>
<dbReference type="Gene3D" id="3.50.50.60">
    <property type="entry name" value="FAD/NAD(P)-binding domain"/>
    <property type="match status" value="1"/>
</dbReference>
<keyword evidence="9" id="KW-0560">Oxidoreductase</keyword>
<evidence type="ECO:0000256" key="11">
    <source>
        <dbReference type="ARBA" id="ARBA00030386"/>
    </source>
</evidence>
<reference evidence="15 16" key="1">
    <citation type="submission" date="2021-03" db="EMBL/GenBank/DDBJ databases">
        <title>Sequencing the genomes of 1000 actinobacteria strains.</title>
        <authorList>
            <person name="Klenk H.-P."/>
        </authorList>
    </citation>
    <scope>NUCLEOTIDE SEQUENCE [LARGE SCALE GENOMIC DNA]</scope>
    <source>
        <strain evidence="15 16">DSM 18824</strain>
    </source>
</reference>
<name>A0ABS4UWY4_9ACTN</name>
<accession>A0ABS4UWY4</accession>
<dbReference type="Proteomes" id="UP000755585">
    <property type="component" value="Unassembled WGS sequence"/>
</dbReference>
<dbReference type="SUPFAM" id="SSF56425">
    <property type="entry name" value="Succinate dehydrogenase/fumarate reductase flavoprotein, catalytic domain"/>
    <property type="match status" value="1"/>
</dbReference>
<evidence type="ECO:0000256" key="10">
    <source>
        <dbReference type="ARBA" id="ARBA00029426"/>
    </source>
</evidence>
<evidence type="ECO:0000313" key="16">
    <source>
        <dbReference type="Proteomes" id="UP000755585"/>
    </source>
</evidence>
<dbReference type="PANTHER" id="PTHR42716">
    <property type="entry name" value="L-ASPARTATE OXIDASE"/>
    <property type="match status" value="1"/>
</dbReference>
<dbReference type="InterPro" id="IPR005288">
    <property type="entry name" value="NadB"/>
</dbReference>
<dbReference type="EC" id="1.4.3.16" evidence="4"/>
<keyword evidence="8" id="KW-0274">FAD</keyword>
<feature type="region of interest" description="Disordered" evidence="13">
    <location>
        <begin position="342"/>
        <end position="416"/>
    </location>
</feature>
<keyword evidence="7" id="KW-0662">Pyridine nucleotide biosynthesis</keyword>
<evidence type="ECO:0000256" key="5">
    <source>
        <dbReference type="ARBA" id="ARBA00021901"/>
    </source>
</evidence>
<dbReference type="Gene3D" id="3.90.700.10">
    <property type="entry name" value="Succinate dehydrogenase/fumarate reductase flavoprotein, catalytic domain"/>
    <property type="match status" value="1"/>
</dbReference>
<dbReference type="InterPro" id="IPR027477">
    <property type="entry name" value="Succ_DH/fumarate_Rdtase_cat_sf"/>
</dbReference>
<comment type="similarity">
    <text evidence="3">Belongs to the FAD-dependent oxidoreductase 2 family. NadB subfamily.</text>
</comment>
<evidence type="ECO:0000256" key="1">
    <source>
        <dbReference type="ARBA" id="ARBA00001974"/>
    </source>
</evidence>
<dbReference type="EMBL" id="JAGINT010000002">
    <property type="protein sequence ID" value="MBP2356145.1"/>
    <property type="molecule type" value="Genomic_DNA"/>
</dbReference>
<protein>
    <recommendedName>
        <fullName evidence="5">L-aspartate oxidase</fullName>
        <ecNumber evidence="4">1.4.3.16</ecNumber>
    </recommendedName>
    <alternativeName>
        <fullName evidence="11">Quinolinate synthase B</fullName>
    </alternativeName>
</protein>
<evidence type="ECO:0000256" key="8">
    <source>
        <dbReference type="ARBA" id="ARBA00022827"/>
    </source>
</evidence>
<gene>
    <name evidence="15" type="ORF">JOF29_007255</name>
</gene>
<dbReference type="InterPro" id="IPR003953">
    <property type="entry name" value="FAD-dep_OxRdtase_2_FAD-bd"/>
</dbReference>
<evidence type="ECO:0000256" key="9">
    <source>
        <dbReference type="ARBA" id="ARBA00023002"/>
    </source>
</evidence>
<evidence type="ECO:0000256" key="7">
    <source>
        <dbReference type="ARBA" id="ARBA00022642"/>
    </source>
</evidence>
<dbReference type="Pfam" id="PF00890">
    <property type="entry name" value="FAD_binding_2"/>
    <property type="match status" value="1"/>
</dbReference>
<dbReference type="PANTHER" id="PTHR42716:SF2">
    <property type="entry name" value="L-ASPARTATE OXIDASE, CHLOROPLASTIC"/>
    <property type="match status" value="1"/>
</dbReference>
<comment type="pathway">
    <text evidence="2">Cofactor biosynthesis; NAD(+) biosynthesis; iminoaspartate from L-aspartate (oxidase route): step 1/1.</text>
</comment>
<evidence type="ECO:0000313" key="15">
    <source>
        <dbReference type="EMBL" id="MBP2356145.1"/>
    </source>
</evidence>
<feature type="domain" description="FAD-dependent oxidoreductase 2 FAD-binding" evidence="14">
    <location>
        <begin position="5"/>
        <end position="344"/>
    </location>
</feature>
<evidence type="ECO:0000256" key="3">
    <source>
        <dbReference type="ARBA" id="ARBA00008562"/>
    </source>
</evidence>
<evidence type="ECO:0000256" key="2">
    <source>
        <dbReference type="ARBA" id="ARBA00004950"/>
    </source>
</evidence>
<dbReference type="RefSeq" id="WP_209698707.1">
    <property type="nucleotide sequence ID" value="NZ_BAAAVU010000023.1"/>
</dbReference>
<comment type="catalytic activity">
    <reaction evidence="12">
        <text>L-aspartate + O2 = iminosuccinate + H2O2</text>
        <dbReference type="Rhea" id="RHEA:25876"/>
        <dbReference type="ChEBI" id="CHEBI:15379"/>
        <dbReference type="ChEBI" id="CHEBI:16240"/>
        <dbReference type="ChEBI" id="CHEBI:29991"/>
        <dbReference type="ChEBI" id="CHEBI:77875"/>
        <dbReference type="EC" id="1.4.3.16"/>
    </reaction>
    <physiologicalReaction direction="left-to-right" evidence="12">
        <dbReference type="Rhea" id="RHEA:25877"/>
    </physiologicalReaction>
</comment>
<proteinExistence type="inferred from homology"/>
<evidence type="ECO:0000256" key="12">
    <source>
        <dbReference type="ARBA" id="ARBA00048305"/>
    </source>
</evidence>
<keyword evidence="6" id="KW-0285">Flavoprotein</keyword>
<evidence type="ECO:0000256" key="13">
    <source>
        <dbReference type="SAM" id="MobiDB-lite"/>
    </source>
</evidence>
<evidence type="ECO:0000256" key="4">
    <source>
        <dbReference type="ARBA" id="ARBA00012173"/>
    </source>
</evidence>
<evidence type="ECO:0000256" key="6">
    <source>
        <dbReference type="ARBA" id="ARBA00022630"/>
    </source>
</evidence>